<dbReference type="InterPro" id="IPR036736">
    <property type="entry name" value="ACP-like_sf"/>
</dbReference>
<feature type="region of interest" description="Disordered" evidence="4">
    <location>
        <begin position="241"/>
        <end position="268"/>
    </location>
</feature>
<dbReference type="InterPro" id="IPR001242">
    <property type="entry name" value="Condensation_dom"/>
</dbReference>
<dbReference type="CDD" id="cd12117">
    <property type="entry name" value="A_NRPS_Srf_like"/>
    <property type="match status" value="1"/>
</dbReference>
<dbReference type="RefSeq" id="WP_323451172.1">
    <property type="nucleotide sequence ID" value="NZ_BSBI01000018.1"/>
</dbReference>
<dbReference type="PROSITE" id="PS50075">
    <property type="entry name" value="CARRIER"/>
    <property type="match status" value="1"/>
</dbReference>
<dbReference type="SUPFAM" id="SSF56801">
    <property type="entry name" value="Acetyl-CoA synthetase-like"/>
    <property type="match status" value="2"/>
</dbReference>
<dbReference type="SMART" id="SM00823">
    <property type="entry name" value="PKS_PP"/>
    <property type="match status" value="1"/>
</dbReference>
<organism evidence="6 7">
    <name type="scientific">Streptomyces yaizuensis</name>
    <dbReference type="NCBI Taxonomy" id="2989713"/>
    <lineage>
        <taxon>Bacteria</taxon>
        <taxon>Bacillati</taxon>
        <taxon>Actinomycetota</taxon>
        <taxon>Actinomycetes</taxon>
        <taxon>Kitasatosporales</taxon>
        <taxon>Streptomycetaceae</taxon>
        <taxon>Streptomyces</taxon>
    </lineage>
</organism>
<dbReference type="Gene3D" id="3.30.559.30">
    <property type="entry name" value="Nonribosomal peptide synthetase, condensation domain"/>
    <property type="match status" value="2"/>
</dbReference>
<dbReference type="InterPro" id="IPR020845">
    <property type="entry name" value="AMP-binding_CS"/>
</dbReference>
<dbReference type="Gene3D" id="2.30.38.10">
    <property type="entry name" value="Luciferase, Domain 3"/>
    <property type="match status" value="1"/>
</dbReference>
<dbReference type="Pfam" id="PF13193">
    <property type="entry name" value="AMP-binding_C"/>
    <property type="match status" value="1"/>
</dbReference>
<feature type="domain" description="Carrier" evidence="5">
    <location>
        <begin position="1004"/>
        <end position="1078"/>
    </location>
</feature>
<keyword evidence="3" id="KW-0597">Phosphoprotein</keyword>
<dbReference type="InterPro" id="IPR029058">
    <property type="entry name" value="AB_hydrolase_fold"/>
</dbReference>
<dbReference type="Pfam" id="PF00501">
    <property type="entry name" value="AMP-binding"/>
    <property type="match status" value="2"/>
</dbReference>
<accession>A0ABQ5P9F9</accession>
<keyword evidence="2" id="KW-0596">Phosphopantetheine</keyword>
<comment type="cofactor">
    <cofactor evidence="1">
        <name>pantetheine 4'-phosphate</name>
        <dbReference type="ChEBI" id="CHEBI:47942"/>
    </cofactor>
</comment>
<dbReference type="Gene3D" id="3.30.300.30">
    <property type="match status" value="1"/>
</dbReference>
<dbReference type="PROSITE" id="PS00455">
    <property type="entry name" value="AMP_BINDING"/>
    <property type="match status" value="2"/>
</dbReference>
<dbReference type="InterPro" id="IPR045851">
    <property type="entry name" value="AMP-bd_C_sf"/>
</dbReference>
<dbReference type="Pfam" id="PF00550">
    <property type="entry name" value="PP-binding"/>
    <property type="match status" value="1"/>
</dbReference>
<dbReference type="InterPro" id="IPR025110">
    <property type="entry name" value="AMP-bd_C"/>
</dbReference>
<dbReference type="CDD" id="cd19544">
    <property type="entry name" value="E-C_NRPS"/>
    <property type="match status" value="1"/>
</dbReference>
<gene>
    <name evidence="6" type="ORF">SYYSPA8_33020</name>
</gene>
<dbReference type="EMBL" id="BSBI01000018">
    <property type="protein sequence ID" value="GLF99223.1"/>
    <property type="molecule type" value="Genomic_DNA"/>
</dbReference>
<name>A0ABQ5P9F9_9ACTN</name>
<evidence type="ECO:0000256" key="3">
    <source>
        <dbReference type="ARBA" id="ARBA00022553"/>
    </source>
</evidence>
<dbReference type="NCBIfam" id="TIGR01733">
    <property type="entry name" value="AA-adenyl-dom"/>
    <property type="match status" value="1"/>
</dbReference>
<dbReference type="CDD" id="cd19540">
    <property type="entry name" value="LCL_NRPS-like"/>
    <property type="match status" value="1"/>
</dbReference>
<dbReference type="InterPro" id="IPR010071">
    <property type="entry name" value="AA_adenyl_dom"/>
</dbReference>
<dbReference type="PANTHER" id="PTHR45527:SF1">
    <property type="entry name" value="FATTY ACID SYNTHASE"/>
    <property type="match status" value="1"/>
</dbReference>
<dbReference type="Gene3D" id="3.30.559.10">
    <property type="entry name" value="Chloramphenicol acetyltransferase-like domain"/>
    <property type="match status" value="2"/>
</dbReference>
<dbReference type="PANTHER" id="PTHR45527">
    <property type="entry name" value="NONRIBOSOMAL PEPTIDE SYNTHETASE"/>
    <property type="match status" value="1"/>
</dbReference>
<evidence type="ECO:0000313" key="7">
    <source>
        <dbReference type="Proteomes" id="UP001291653"/>
    </source>
</evidence>
<protein>
    <recommendedName>
        <fullName evidence="5">Carrier domain-containing protein</fullName>
    </recommendedName>
</protein>
<evidence type="ECO:0000256" key="2">
    <source>
        <dbReference type="ARBA" id="ARBA00022450"/>
    </source>
</evidence>
<dbReference type="InterPro" id="IPR020806">
    <property type="entry name" value="PKS_PP-bd"/>
</dbReference>
<dbReference type="InterPro" id="IPR000873">
    <property type="entry name" value="AMP-dep_synth/lig_dom"/>
</dbReference>
<evidence type="ECO:0000313" key="6">
    <source>
        <dbReference type="EMBL" id="GLF99223.1"/>
    </source>
</evidence>
<dbReference type="InterPro" id="IPR023213">
    <property type="entry name" value="CAT-like_dom_sf"/>
</dbReference>
<keyword evidence="7" id="KW-1185">Reference proteome</keyword>
<dbReference type="Proteomes" id="UP001291653">
    <property type="component" value="Unassembled WGS sequence"/>
</dbReference>
<sequence>MIPASYAQRRLWLQWRIGGPGATYNSPMILRLTGPLDRDALTTALRDVIVRHEALRTVFPETDGEPHQRIVTVDALDWELPVIRVTGGDGPAPHDRLRTLDELRWDRPVVDLPTVAPAGDLPTDVIDADDLPRAVARTAAYTFDLSAEIPVRAWLFAQAPEEHVLVVVIHHIATDGWSDGPFTRDLSTAYAARAEGRAPEWAPLPVQYADYTLWQRDLLGDRDDPDSLLSRQVGHWREALAGAPEELTLPTDRPRPVQPSHGGHATGVSVPAEVHGALTALARGRRATVPMLLQAGLAVTLSRLGAGQDIPIGTPTAGRTDEALDDLVGFFVNTLVIRADLSGDPTFTEAVDRVRATAVRAFGRQDVPFDRLVEELAPVRSLARHPLFQVVLAPLGDQAAIDVHDLRGEALSIGRSTAKFDLEVTLGEVFDGDGAPAGIRGVVTGAADLFDAGTVERIAGCLVRVLTAVAADPESRVSAVDVVGADELSRLVHGWNDTAVAVADVSVPEVFAGRVAAVPEAVALVSGGTEVSYAELDARSDALARVLVAAGVGAESTVAVAMERSAELVVALLAVLKAGGVYLPLDVSWPVARMRAVVKDADACLALVHEATDGLDIGISAVSVHATSDAAVGLPGPVPAGAAAYVMYTSGSTGVPKGVVATHRDVVRLAGDRCWGPTPRVLFHAPHAFDASSYELWVPLLSGGTVVVAPNEAVDAPGLRRLVAAHDLSHVHVTAGLLRVLADEDPGCFAGVREVLTGGDVVPAESVRRVLAENAGVRVRQLYGPTEVTLCATQHEITDAAEVDAVLPIGRPLDNTRVYVLDGRLSPVPVGVAGELYVAGAGVARGYVGRSALTGERFVASPFRPGERMYRTGDLVRWTADGRLVFAGRADEQVKIRGFRVEPGEVEAVLAAHPAVGQAAVVVREDTPGDKRLIAYLVPGEHGEHGEQGASIAEAVRAYAADRLPSYMVPSAFVELETLPLTVNGKLDRKALPAPRYLSGAGRAPANVQEELVCAAFAEVLGLEHVGVDDDFFALGGHSLLVVSLVERLRRRGVSVSVRALFVSPTPASLAAGAGPEPVEVPPNLIPEGAVEITPEMLPLVELTGAEIARVVEQVPGGAANIQDIYPLAPLQEGIFFHHLMGDRDGDDVYAMPFTLRMDSRARVDSFVAALQGVIDRHDVYRTAIVWEGLPEPVQVVCRDVRLPVTEVVLDPEGGDPVEQLLAAAGGRMDLDRAPLLSVHAAAEPDGAGGWLALVRMHHLVQDHTALEVVIGEIKAFLAGRADALPEPVPFRDFVAQARLGMSDDEHREYFTGLLADVTETTAPYGMLDIHGDGKGVAQGRLAVDDGLAARVRKVARSLGVSPATVFHVAWARVLAAVSGRDDVVFGTVLLGRASVGAERVPGLFMNTLPVRIRAAAQQAGQTVAQAVTGMRDQLADLLVHEHAPLTLAQAASGLPGGRPLFTSIFNYRHIQVDVEQSGTGIEGVDAVLTRDPTNYPLDISINQSASGFEFIVEAKNPVDPMSVCKMLNTAVANVITALEETPDIRLGAVEILDPEYVALLLDANDTGVVVPGGLVPGLFSERAVGVWDEPALIGVGVELSYGEVEERSNRLARWLIGAGVGPESVVALVLERSPDLLLAVLAVLKAGGAYVGVDPGLPAERVAFVVEDSGAAVVLDDAGLSAAMADLGGFSGSVVSDGDRLGGLLPGHPAYVVYTSGSTGVPKGVVVSHGGFANLSLSHGRFGVGRGARVAQFASAGFDMFCEEWLLALLSGAALVVVPDGRRLGGELAGFLSEFGVTHATLPPAVVASLPVGSLGVGFVLDVGGEVLPGELV</sequence>
<proteinExistence type="predicted"/>
<dbReference type="SUPFAM" id="SSF47336">
    <property type="entry name" value="ACP-like"/>
    <property type="match status" value="1"/>
</dbReference>
<dbReference type="Pfam" id="PF00668">
    <property type="entry name" value="Condensation"/>
    <property type="match status" value="3"/>
</dbReference>
<dbReference type="Gene3D" id="3.40.50.1820">
    <property type="entry name" value="alpha/beta hydrolase"/>
    <property type="match status" value="1"/>
</dbReference>
<comment type="caution">
    <text evidence="6">The sequence shown here is derived from an EMBL/GenBank/DDBJ whole genome shotgun (WGS) entry which is preliminary data.</text>
</comment>
<reference evidence="6 7" key="1">
    <citation type="submission" date="2022-10" db="EMBL/GenBank/DDBJ databases">
        <title>Draft genome sequence of Streptomyces sp. YSPA8.</title>
        <authorList>
            <person name="Moriuchi R."/>
            <person name="Dohra H."/>
            <person name="Yamamura H."/>
            <person name="Kodani S."/>
        </authorList>
    </citation>
    <scope>NUCLEOTIDE SEQUENCE [LARGE SCALE GENOMIC DNA]</scope>
    <source>
        <strain evidence="6 7">YSPA8</strain>
    </source>
</reference>
<dbReference type="SUPFAM" id="SSF52777">
    <property type="entry name" value="CoA-dependent acyltransferases"/>
    <property type="match status" value="4"/>
</dbReference>
<dbReference type="InterPro" id="IPR009081">
    <property type="entry name" value="PP-bd_ACP"/>
</dbReference>
<evidence type="ECO:0000259" key="5">
    <source>
        <dbReference type="PROSITE" id="PS50075"/>
    </source>
</evidence>
<dbReference type="Gene3D" id="3.40.50.980">
    <property type="match status" value="4"/>
</dbReference>
<evidence type="ECO:0000256" key="1">
    <source>
        <dbReference type="ARBA" id="ARBA00001957"/>
    </source>
</evidence>
<evidence type="ECO:0000256" key="4">
    <source>
        <dbReference type="SAM" id="MobiDB-lite"/>
    </source>
</evidence>
<feature type="non-terminal residue" evidence="6">
    <location>
        <position position="1834"/>
    </location>
</feature>